<evidence type="ECO:0000313" key="1">
    <source>
        <dbReference type="EMBL" id="MBU5672739.1"/>
    </source>
</evidence>
<dbReference type="EMBL" id="JAHLQJ010000010">
    <property type="protein sequence ID" value="MBU5672739.1"/>
    <property type="molecule type" value="Genomic_DNA"/>
</dbReference>
<reference evidence="1 2" key="1">
    <citation type="submission" date="2021-06" db="EMBL/GenBank/DDBJ databases">
        <authorList>
            <person name="Sun Q."/>
            <person name="Li D."/>
        </authorList>
    </citation>
    <scope>NUCLEOTIDE SEQUENCE [LARGE SCALE GENOMIC DNA]</scope>
    <source>
        <strain evidence="1 2">MSJ-6</strain>
    </source>
</reference>
<dbReference type="Proteomes" id="UP000743001">
    <property type="component" value="Unassembled WGS sequence"/>
</dbReference>
<organism evidence="1 2">
    <name type="scientific">Paenibacillus brevis</name>
    <dbReference type="NCBI Taxonomy" id="2841508"/>
    <lineage>
        <taxon>Bacteria</taxon>
        <taxon>Bacillati</taxon>
        <taxon>Bacillota</taxon>
        <taxon>Bacilli</taxon>
        <taxon>Bacillales</taxon>
        <taxon>Paenibacillaceae</taxon>
        <taxon>Paenibacillus</taxon>
    </lineage>
</organism>
<comment type="caution">
    <text evidence="1">The sequence shown here is derived from an EMBL/GenBank/DDBJ whole genome shotgun (WGS) entry which is preliminary data.</text>
</comment>
<evidence type="ECO:0000313" key="2">
    <source>
        <dbReference type="Proteomes" id="UP000743001"/>
    </source>
</evidence>
<proteinExistence type="predicted"/>
<dbReference type="RefSeq" id="WP_216479311.1">
    <property type="nucleotide sequence ID" value="NZ_JAHLQJ010000010.1"/>
</dbReference>
<name>A0ABS6FS00_9BACL</name>
<protein>
    <submittedName>
        <fullName evidence="1">Uncharacterized protein</fullName>
    </submittedName>
</protein>
<sequence length="74" mass="8225">MANSIKFVSMEEQNVEELTPIMKRAFDEDTRIHLGAGFIALKLKSEEPGGRMLCVEKRDEGSGCEADMSDESCL</sequence>
<keyword evidence="2" id="KW-1185">Reference proteome</keyword>
<gene>
    <name evidence="1" type="ORF">KQJ23_12960</name>
</gene>
<accession>A0ABS6FS00</accession>